<accession>A0AAW5CHJ4</accession>
<proteinExistence type="predicted"/>
<dbReference type="EMBL" id="JAKNDN010000018">
    <property type="protein sequence ID" value="MCG4960204.1"/>
    <property type="molecule type" value="Genomic_DNA"/>
</dbReference>
<gene>
    <name evidence="1" type="ORF">L0P03_10140</name>
</gene>
<organism evidence="1 2">
    <name type="scientific">Odoribacter splanchnicus</name>
    <dbReference type="NCBI Taxonomy" id="28118"/>
    <lineage>
        <taxon>Bacteria</taxon>
        <taxon>Pseudomonadati</taxon>
        <taxon>Bacteroidota</taxon>
        <taxon>Bacteroidia</taxon>
        <taxon>Bacteroidales</taxon>
        <taxon>Odoribacteraceae</taxon>
        <taxon>Odoribacter</taxon>
    </lineage>
</organism>
<reference evidence="1" key="1">
    <citation type="submission" date="2022-01" db="EMBL/GenBank/DDBJ databases">
        <title>Collection of gut derived symbiotic bacterial strains cultured from healthy donors.</title>
        <authorList>
            <person name="Lin H."/>
            <person name="Kohout C."/>
            <person name="Waligurski E."/>
            <person name="Pamer E.G."/>
        </authorList>
    </citation>
    <scope>NUCLEOTIDE SEQUENCE</scope>
    <source>
        <strain evidence="1">DFI.1.149</strain>
    </source>
</reference>
<sequence length="58" mass="6541">MLDFMQDDTGMMETLLGTLECSWTDWRKFKGLVIIISFMAGAARRRKNGLAGLSENGR</sequence>
<comment type="caution">
    <text evidence="1">The sequence shown here is derived from an EMBL/GenBank/DDBJ whole genome shotgun (WGS) entry which is preliminary data.</text>
</comment>
<dbReference type="Proteomes" id="UP001199750">
    <property type="component" value="Unassembled WGS sequence"/>
</dbReference>
<dbReference type="RefSeq" id="WP_172732879.1">
    <property type="nucleotide sequence ID" value="NZ_JAHONW010000013.1"/>
</dbReference>
<dbReference type="AlphaFoldDB" id="A0AAW5CHJ4"/>
<evidence type="ECO:0000313" key="2">
    <source>
        <dbReference type="Proteomes" id="UP001199750"/>
    </source>
</evidence>
<evidence type="ECO:0000313" key="1">
    <source>
        <dbReference type="EMBL" id="MCG4960204.1"/>
    </source>
</evidence>
<protein>
    <submittedName>
        <fullName evidence="1">Uncharacterized protein</fullName>
    </submittedName>
</protein>
<name>A0AAW5CHJ4_9BACT</name>